<dbReference type="Proteomes" id="UP000447434">
    <property type="component" value="Chromosome 6"/>
</dbReference>
<dbReference type="OrthoDB" id="784906at2759"/>
<evidence type="ECO:0000313" key="2">
    <source>
        <dbReference type="EMBL" id="KAE9611758.1"/>
    </source>
</evidence>
<gene>
    <name evidence="2" type="ORF">Lalb_Chr06g0165861</name>
</gene>
<feature type="region of interest" description="Disordered" evidence="1">
    <location>
        <begin position="20"/>
        <end position="51"/>
    </location>
</feature>
<feature type="compositionally biased region" description="Polar residues" evidence="1">
    <location>
        <begin position="20"/>
        <end position="40"/>
    </location>
</feature>
<accession>A0A6A5N654</accession>
<comment type="caution">
    <text evidence="2">The sequence shown here is derived from an EMBL/GenBank/DDBJ whole genome shotgun (WGS) entry which is preliminary data.</text>
</comment>
<organism evidence="2 3">
    <name type="scientific">Lupinus albus</name>
    <name type="common">White lupine</name>
    <name type="synonym">Lupinus termis</name>
    <dbReference type="NCBI Taxonomy" id="3870"/>
    <lineage>
        <taxon>Eukaryota</taxon>
        <taxon>Viridiplantae</taxon>
        <taxon>Streptophyta</taxon>
        <taxon>Embryophyta</taxon>
        <taxon>Tracheophyta</taxon>
        <taxon>Spermatophyta</taxon>
        <taxon>Magnoliopsida</taxon>
        <taxon>eudicotyledons</taxon>
        <taxon>Gunneridae</taxon>
        <taxon>Pentapetalae</taxon>
        <taxon>rosids</taxon>
        <taxon>fabids</taxon>
        <taxon>Fabales</taxon>
        <taxon>Fabaceae</taxon>
        <taxon>Papilionoideae</taxon>
        <taxon>50 kb inversion clade</taxon>
        <taxon>genistoids sensu lato</taxon>
        <taxon>core genistoids</taxon>
        <taxon>Genisteae</taxon>
        <taxon>Lupinus</taxon>
    </lineage>
</organism>
<keyword evidence="3" id="KW-1185">Reference proteome</keyword>
<dbReference type="PANTHER" id="PTHR31343">
    <property type="entry name" value="T15D22.8"/>
    <property type="match status" value="1"/>
</dbReference>
<sequence>MSETGENRFYNVPNSRRNFNTVNNDMLPRANTSVTENPSSVMDPENRVGSEEENTVAVSSLKQMSNLEQFLLAIQPHVIVRYLSKRTMRGSRVCDMDLQPYFVLSDLWQYFKEWSAYGAGVPLVLNDNDGIVQYYAPFLSGIQIYAQMAKPSIKSRELGEDIDFKGSSSEGSSDFNPERVYLMEQRNIPSLSDDIPLWMEQMNISPLDGFSSDDGDSVNPQGYLLFEYFEKDPPYMREPLVDKILDLAFRLPELMTLRSCDILPSSWISVAWYPIYRIPTGSTLKDLDACFLTYHSLYTPSGGPQSVQAPVPRHPTEIKSSVYKMALPVFGLASYKFKGPLWTPNGGHECQIASSLLQAADKWLRLLNVNHPDFVFFSGR</sequence>
<protein>
    <submittedName>
        <fullName evidence="2">Uncharacterized protein</fullName>
    </submittedName>
</protein>
<dbReference type="Pfam" id="PF05623">
    <property type="entry name" value="DUF789"/>
    <property type="match status" value="1"/>
</dbReference>
<proteinExistence type="predicted"/>
<name>A0A6A5N654_LUPAL</name>
<evidence type="ECO:0000313" key="3">
    <source>
        <dbReference type="Proteomes" id="UP000447434"/>
    </source>
</evidence>
<dbReference type="InterPro" id="IPR008507">
    <property type="entry name" value="DUF789"/>
</dbReference>
<evidence type="ECO:0000256" key="1">
    <source>
        <dbReference type="SAM" id="MobiDB-lite"/>
    </source>
</evidence>
<dbReference type="PANTHER" id="PTHR31343:SF42">
    <property type="entry name" value="T15D22.8"/>
    <property type="match status" value="1"/>
</dbReference>
<dbReference type="EMBL" id="WOCE01000006">
    <property type="protein sequence ID" value="KAE9611758.1"/>
    <property type="molecule type" value="Genomic_DNA"/>
</dbReference>
<dbReference type="AlphaFoldDB" id="A0A6A5N654"/>
<reference evidence="3" key="1">
    <citation type="journal article" date="2020" name="Nat. Commun.">
        <title>Genome sequence of the cluster root forming white lupin.</title>
        <authorList>
            <person name="Hufnagel B."/>
            <person name="Marques A."/>
            <person name="Soriano A."/>
            <person name="Marques L."/>
            <person name="Divol F."/>
            <person name="Doumas P."/>
            <person name="Sallet E."/>
            <person name="Mancinotti D."/>
            <person name="Carrere S."/>
            <person name="Marande W."/>
            <person name="Arribat S."/>
            <person name="Keller J."/>
            <person name="Huneau C."/>
            <person name="Blein T."/>
            <person name="Aime D."/>
            <person name="Laguerre M."/>
            <person name="Taylor J."/>
            <person name="Schubert V."/>
            <person name="Nelson M."/>
            <person name="Geu-Flores F."/>
            <person name="Crespi M."/>
            <person name="Gallardo-Guerrero K."/>
            <person name="Delaux P.-M."/>
            <person name="Salse J."/>
            <person name="Berges H."/>
            <person name="Guyot R."/>
            <person name="Gouzy J."/>
            <person name="Peret B."/>
        </authorList>
    </citation>
    <scope>NUCLEOTIDE SEQUENCE [LARGE SCALE GENOMIC DNA]</scope>
    <source>
        <strain evidence="3">cv. Amiga</strain>
    </source>
</reference>